<dbReference type="SUPFAM" id="SSF54637">
    <property type="entry name" value="Thioesterase/thiol ester dehydrase-isomerase"/>
    <property type="match status" value="1"/>
</dbReference>
<dbReference type="AlphaFoldDB" id="A0A6S6SDS9"/>
<sequence>MSKSPVFSCTLPVRWGDMDAYHHVNNTVYFRFFEEARVQLIENIAGGQIAGRDDGPVIITANCTFLKPVVYPNDVRVDCYLGEMGRSSFMVHYELFAASDPEKPACTGDSKVVWVDHAKGCSMELPGFIREKVA</sequence>
<dbReference type="PANTHER" id="PTHR31793:SF24">
    <property type="entry name" value="LONG-CHAIN ACYL-COA THIOESTERASE FADM"/>
    <property type="match status" value="1"/>
</dbReference>
<dbReference type="PANTHER" id="PTHR31793">
    <property type="entry name" value="4-HYDROXYBENZOYL-COA THIOESTERASE FAMILY MEMBER"/>
    <property type="match status" value="1"/>
</dbReference>
<gene>
    <name evidence="1" type="ORF">HELGO_WM68931</name>
</gene>
<reference evidence="1" key="1">
    <citation type="submission" date="2020-01" db="EMBL/GenBank/DDBJ databases">
        <authorList>
            <person name="Meier V. D."/>
            <person name="Meier V D."/>
        </authorList>
    </citation>
    <scope>NUCLEOTIDE SEQUENCE</scope>
    <source>
        <strain evidence="1">HLG_WM_MAG_08</strain>
    </source>
</reference>
<evidence type="ECO:0000313" key="1">
    <source>
        <dbReference type="EMBL" id="CAA6800978.1"/>
    </source>
</evidence>
<accession>A0A6S6SDS9</accession>
<dbReference type="GO" id="GO:0047617">
    <property type="term" value="F:fatty acyl-CoA hydrolase activity"/>
    <property type="evidence" value="ECO:0007669"/>
    <property type="project" value="TreeGrafter"/>
</dbReference>
<dbReference type="Pfam" id="PF13279">
    <property type="entry name" value="4HBT_2"/>
    <property type="match status" value="1"/>
</dbReference>
<organism evidence="1">
    <name type="scientific">uncultured Thiotrichaceae bacterium</name>
    <dbReference type="NCBI Taxonomy" id="298394"/>
    <lineage>
        <taxon>Bacteria</taxon>
        <taxon>Pseudomonadati</taxon>
        <taxon>Pseudomonadota</taxon>
        <taxon>Gammaproteobacteria</taxon>
        <taxon>Thiotrichales</taxon>
        <taxon>Thiotrichaceae</taxon>
        <taxon>environmental samples</taxon>
    </lineage>
</organism>
<dbReference type="CDD" id="cd00586">
    <property type="entry name" value="4HBT"/>
    <property type="match status" value="1"/>
</dbReference>
<dbReference type="InterPro" id="IPR029069">
    <property type="entry name" value="HotDog_dom_sf"/>
</dbReference>
<name>A0A6S6SDS9_9GAMM</name>
<dbReference type="Gene3D" id="3.10.129.10">
    <property type="entry name" value="Hotdog Thioesterase"/>
    <property type="match status" value="1"/>
</dbReference>
<protein>
    <submittedName>
        <fullName evidence="1">Thioesterase</fullName>
    </submittedName>
</protein>
<dbReference type="InterPro" id="IPR050563">
    <property type="entry name" value="4-hydroxybenzoyl-CoA_TE"/>
</dbReference>
<dbReference type="EMBL" id="CACVAV010000014">
    <property type="protein sequence ID" value="CAA6800978.1"/>
    <property type="molecule type" value="Genomic_DNA"/>
</dbReference>
<proteinExistence type="predicted"/>